<comment type="caution">
    <text evidence="1">The sequence shown here is derived from an EMBL/GenBank/DDBJ whole genome shotgun (WGS) entry which is preliminary data.</text>
</comment>
<protein>
    <submittedName>
        <fullName evidence="1">N-formylglutamate deformylase</fullName>
        <ecNumber evidence="1">3.5.1.68</ecNumber>
    </submittedName>
</protein>
<dbReference type="EC" id="3.5.1.68" evidence="1"/>
<gene>
    <name evidence="1" type="primary">hutG</name>
    <name evidence="1" type="ORF">ISP17_06520</name>
</gene>
<keyword evidence="1" id="KW-0378">Hydrolase</keyword>
<sequence>MDQPIITLSRGTAPLLISLPHDGSAIPADIAARMTPQARRSLDTDWHVGRLYTPLAEALGASVLRPSLSRYVVDLNRPADGHALYPGQRETGLVPTISFDGTALYVEGDEPDAGEVARRVAQYWQPYHEALADELARLVREHGHAVLWEGHSIRSRVPMLFDGRLPDFNLGTADGASCSAPLQARLDAVLRGQGGYSHVVNGRFKGGYITRHYGRPAANVQAVQLELAQCTYMDEDSLDFLPERAAGAQALIGELLRACLAAD</sequence>
<name>A0ABW8JRW3_9GAMM</name>
<dbReference type="NCBIfam" id="TIGR02017">
    <property type="entry name" value="hutG_amidohyd"/>
    <property type="match status" value="1"/>
</dbReference>
<evidence type="ECO:0000313" key="2">
    <source>
        <dbReference type="Proteomes" id="UP001620460"/>
    </source>
</evidence>
<proteinExistence type="predicted"/>
<keyword evidence="2" id="KW-1185">Reference proteome</keyword>
<reference evidence="1 2" key="1">
    <citation type="submission" date="2020-10" db="EMBL/GenBank/DDBJ databases">
        <title>Phylogeny of dyella-like bacteria.</title>
        <authorList>
            <person name="Fu J."/>
        </authorList>
    </citation>
    <scope>NUCLEOTIDE SEQUENCE [LARGE SCALE GENOMIC DNA]</scope>
    <source>
        <strain evidence="1 2">Gsoil3046</strain>
    </source>
</reference>
<dbReference type="GO" id="GO:0050129">
    <property type="term" value="F:N-formylglutamate deformylase activity"/>
    <property type="evidence" value="ECO:0007669"/>
    <property type="project" value="UniProtKB-EC"/>
</dbReference>
<dbReference type="SUPFAM" id="SSF53187">
    <property type="entry name" value="Zn-dependent exopeptidases"/>
    <property type="match status" value="1"/>
</dbReference>
<organism evidence="1 2">
    <name type="scientific">Dyella ginsengisoli</name>
    <dbReference type="NCBI Taxonomy" id="363848"/>
    <lineage>
        <taxon>Bacteria</taxon>
        <taxon>Pseudomonadati</taxon>
        <taxon>Pseudomonadota</taxon>
        <taxon>Gammaproteobacteria</taxon>
        <taxon>Lysobacterales</taxon>
        <taxon>Rhodanobacteraceae</taxon>
        <taxon>Dyella</taxon>
    </lineage>
</organism>
<dbReference type="RefSeq" id="WP_404631208.1">
    <property type="nucleotide sequence ID" value="NZ_JADIKM010000001.1"/>
</dbReference>
<evidence type="ECO:0000313" key="1">
    <source>
        <dbReference type="EMBL" id="MFK2903608.1"/>
    </source>
</evidence>
<dbReference type="InterPro" id="IPR010247">
    <property type="entry name" value="HutG_amidohyd"/>
</dbReference>
<dbReference type="Gene3D" id="3.40.630.40">
    <property type="entry name" value="Zn-dependent exopeptidases"/>
    <property type="match status" value="1"/>
</dbReference>
<dbReference type="Proteomes" id="UP001620460">
    <property type="component" value="Unassembled WGS sequence"/>
</dbReference>
<dbReference type="InterPro" id="IPR007709">
    <property type="entry name" value="N-FG_amidohydro"/>
</dbReference>
<dbReference type="Pfam" id="PF05013">
    <property type="entry name" value="FGase"/>
    <property type="match status" value="1"/>
</dbReference>
<accession>A0ABW8JRW3</accession>
<dbReference type="EMBL" id="JADIKM010000001">
    <property type="protein sequence ID" value="MFK2903608.1"/>
    <property type="molecule type" value="Genomic_DNA"/>
</dbReference>